<keyword evidence="2" id="KW-0963">Cytoplasm</keyword>
<accession>A0A9P4IXT9</accession>
<feature type="coiled-coil region" evidence="4">
    <location>
        <begin position="444"/>
        <end position="492"/>
    </location>
</feature>
<sequence length="949" mass="105496">MAPAREASGVIAQLTGAQYRSKRSAAPSPRFPGHFDGNDSTVNTFQPDHESTQQFDTAADEQSVMSRDSLEHEGLDSQHSDSQSIEIGRGVKRSTRGTSSRHAYGNDFSEEQLLDLGDDSLYNLTATPPARTSQAHKSGDLRKQASVRRATIDRDAEVTKTSDIVPSKTRNNKASGRRTLSDMHAKINAISDSSFILPDPQTHNTATRNSRFAKSRLSSTNNDLPTRFVAGAGLGRASEQTPRRAVSAPVDASLIANQTAQSFMLPDLPNIAELVSGVRKDGTPVFSRTTKPRSRFTSASYARGTNPDLTAHAQIQSIALPEEEKAIFTSLQLLREKVAQLEMEKSEAVKKAEEGENEVLALKSQVQMERRLRRPDSGLGSDEEQRSSEQWRLERGQLQASLKTAQDRLERSDRKHSVADIAVKRIVQERDSLITQLGVAFYSNEELKEENAQLQKGHEILEEEKATLEDEIQILREANYELNAQLEQSEKQHDSDLRQWALREAELKSRVKRNSNRNDEQRSAPTEKDESRRRSSKSEKQDVQSRILERVEHEVRKARAEAVRQSKGTTKSSRNELAKSKSRSRSRPREASATSESRIRDVSAHAHRDRWLDEQTDSGQLSEPATRTRPRATDARAAFATELDDDSKDITYLSFLDPAELAALRKKLEAERLGSKQRPAVDAGTDGKARGQTMPRKSSLKDITSGLDLTSKTSATARSKEATNRAVRVQSPATADAISYSTPEDVGDMSILSSVSRRPQRTKSFEEMTSAFLLPDITVRNSVTSKPQHSEGYTAGAEHAPSTIPKPIPVSERDIDSTFATVRPAQNPQDALASVVAQLQEEIKHLKAELGKTEKDYEGCDPALGKRKRIALKTRMEGLVREIEKRSEQVYALYDVLEGQKDSEQFEVEETLQSLGIDLEEVKKRAGARTSKHHSEDDVESVDISTVSY</sequence>
<evidence type="ECO:0000313" key="9">
    <source>
        <dbReference type="Proteomes" id="UP000799439"/>
    </source>
</evidence>
<evidence type="ECO:0000256" key="1">
    <source>
        <dbReference type="ARBA" id="ARBA00004267"/>
    </source>
</evidence>
<feature type="region of interest" description="Disordered" evidence="5">
    <location>
        <begin position="367"/>
        <end position="392"/>
    </location>
</feature>
<feature type="region of interest" description="Disordered" evidence="5">
    <location>
        <begin position="124"/>
        <end position="177"/>
    </location>
</feature>
<feature type="region of interest" description="Disordered" evidence="5">
    <location>
        <begin position="196"/>
        <end position="219"/>
    </location>
</feature>
<feature type="compositionally biased region" description="Basic and acidic residues" evidence="5">
    <location>
        <begin position="68"/>
        <end position="79"/>
    </location>
</feature>
<dbReference type="InterPro" id="IPR024957">
    <property type="entry name" value="Cep57_MT-bd_dom"/>
</dbReference>
<feature type="coiled-coil region" evidence="4">
    <location>
        <begin position="829"/>
        <end position="856"/>
    </location>
</feature>
<dbReference type="EMBL" id="ML996087">
    <property type="protein sequence ID" value="KAF2151883.1"/>
    <property type="molecule type" value="Genomic_DNA"/>
</dbReference>
<dbReference type="InterPro" id="IPR051756">
    <property type="entry name" value="Centrosomal_MT-associated"/>
</dbReference>
<feature type="compositionally biased region" description="Basic and acidic residues" evidence="5">
    <location>
        <begin position="516"/>
        <end position="564"/>
    </location>
</feature>
<dbReference type="Pfam" id="PF14197">
    <property type="entry name" value="Cep57_CLD_2"/>
    <property type="match status" value="1"/>
</dbReference>
<feature type="compositionally biased region" description="Polar residues" evidence="5">
    <location>
        <begin position="161"/>
        <end position="174"/>
    </location>
</feature>
<dbReference type="OrthoDB" id="76453at2759"/>
<keyword evidence="3" id="KW-0206">Cytoskeleton</keyword>
<dbReference type="Proteomes" id="UP000799439">
    <property type="component" value="Unassembled WGS sequence"/>
</dbReference>
<feature type="compositionally biased region" description="Basic and acidic residues" evidence="5">
    <location>
        <begin position="150"/>
        <end position="160"/>
    </location>
</feature>
<evidence type="ECO:0000256" key="3">
    <source>
        <dbReference type="ARBA" id="ARBA00023212"/>
    </source>
</evidence>
<dbReference type="AlphaFoldDB" id="A0A9P4IXT9"/>
<feature type="compositionally biased region" description="Basic and acidic residues" evidence="5">
    <location>
        <begin position="597"/>
        <end position="613"/>
    </location>
</feature>
<evidence type="ECO:0000256" key="5">
    <source>
        <dbReference type="SAM" id="MobiDB-lite"/>
    </source>
</evidence>
<feature type="region of interest" description="Disordered" evidence="5">
    <location>
        <begin position="675"/>
        <end position="700"/>
    </location>
</feature>
<feature type="compositionally biased region" description="Polar residues" evidence="5">
    <location>
        <begin position="124"/>
        <end position="136"/>
    </location>
</feature>
<feature type="coiled-coil region" evidence="4">
    <location>
        <begin position="331"/>
        <end position="365"/>
    </location>
</feature>
<dbReference type="GO" id="GO:0005815">
    <property type="term" value="C:microtubule organizing center"/>
    <property type="evidence" value="ECO:0007669"/>
    <property type="project" value="UniProtKB-SubCell"/>
</dbReference>
<feature type="region of interest" description="Disordered" evidence="5">
    <location>
        <begin position="509"/>
        <end position="633"/>
    </location>
</feature>
<dbReference type="InterPro" id="IPR025925">
    <property type="entry name" value="PPC89_CLD"/>
</dbReference>
<name>A0A9P4IXT9_9PEZI</name>
<feature type="compositionally biased region" description="Polar residues" evidence="5">
    <location>
        <begin position="201"/>
        <end position="219"/>
    </location>
</feature>
<reference evidence="8" key="1">
    <citation type="journal article" date="2020" name="Stud. Mycol.">
        <title>101 Dothideomycetes genomes: a test case for predicting lifestyles and emergence of pathogens.</title>
        <authorList>
            <person name="Haridas S."/>
            <person name="Albert R."/>
            <person name="Binder M."/>
            <person name="Bloem J."/>
            <person name="Labutti K."/>
            <person name="Salamov A."/>
            <person name="Andreopoulos B."/>
            <person name="Baker S."/>
            <person name="Barry K."/>
            <person name="Bills G."/>
            <person name="Bluhm B."/>
            <person name="Cannon C."/>
            <person name="Castanera R."/>
            <person name="Culley D."/>
            <person name="Daum C."/>
            <person name="Ezra D."/>
            <person name="Gonzalez J."/>
            <person name="Henrissat B."/>
            <person name="Kuo A."/>
            <person name="Liang C."/>
            <person name="Lipzen A."/>
            <person name="Lutzoni F."/>
            <person name="Magnuson J."/>
            <person name="Mondo S."/>
            <person name="Nolan M."/>
            <person name="Ohm R."/>
            <person name="Pangilinan J."/>
            <person name="Park H.-J."/>
            <person name="Ramirez L."/>
            <person name="Alfaro M."/>
            <person name="Sun H."/>
            <person name="Tritt A."/>
            <person name="Yoshinaga Y."/>
            <person name="Zwiers L.-H."/>
            <person name="Turgeon B."/>
            <person name="Goodwin S."/>
            <person name="Spatafora J."/>
            <person name="Crous P."/>
            <person name="Grigoriev I."/>
        </authorList>
    </citation>
    <scope>NUCLEOTIDE SEQUENCE</scope>
    <source>
        <strain evidence="8">CBS 260.36</strain>
    </source>
</reference>
<dbReference type="PANTHER" id="PTHR19336:SF9">
    <property type="entry name" value="SPINDLE POLE BODY PROTEIN PPC89"/>
    <property type="match status" value="1"/>
</dbReference>
<dbReference type="GO" id="GO:0008017">
    <property type="term" value="F:microtubule binding"/>
    <property type="evidence" value="ECO:0007669"/>
    <property type="project" value="InterPro"/>
</dbReference>
<organism evidence="8 9">
    <name type="scientific">Myriangium duriaei CBS 260.36</name>
    <dbReference type="NCBI Taxonomy" id="1168546"/>
    <lineage>
        <taxon>Eukaryota</taxon>
        <taxon>Fungi</taxon>
        <taxon>Dikarya</taxon>
        <taxon>Ascomycota</taxon>
        <taxon>Pezizomycotina</taxon>
        <taxon>Dothideomycetes</taxon>
        <taxon>Dothideomycetidae</taxon>
        <taxon>Myriangiales</taxon>
        <taxon>Myriangiaceae</taxon>
        <taxon>Myriangium</taxon>
    </lineage>
</organism>
<evidence type="ECO:0008006" key="10">
    <source>
        <dbReference type="Google" id="ProtNLM"/>
    </source>
</evidence>
<evidence type="ECO:0000256" key="4">
    <source>
        <dbReference type="SAM" id="Coils"/>
    </source>
</evidence>
<feature type="domain" description="PPC89 centrosome localisation" evidence="7">
    <location>
        <begin position="400"/>
        <end position="457"/>
    </location>
</feature>
<dbReference type="Pfam" id="PF06657">
    <property type="entry name" value="Cep57_MT_bd"/>
    <property type="match status" value="1"/>
</dbReference>
<feature type="compositionally biased region" description="Basic and acidic residues" evidence="5">
    <location>
        <begin position="383"/>
        <end position="392"/>
    </location>
</feature>
<evidence type="ECO:0000256" key="2">
    <source>
        <dbReference type="ARBA" id="ARBA00022490"/>
    </source>
</evidence>
<evidence type="ECO:0000259" key="7">
    <source>
        <dbReference type="Pfam" id="PF14197"/>
    </source>
</evidence>
<proteinExistence type="predicted"/>
<feature type="domain" description="Cep57 centrosome microtubule-binding" evidence="6">
    <location>
        <begin position="820"/>
        <end position="896"/>
    </location>
</feature>
<feature type="region of interest" description="Disordered" evidence="5">
    <location>
        <begin position="926"/>
        <end position="949"/>
    </location>
</feature>
<dbReference type="PANTHER" id="PTHR19336">
    <property type="entry name" value="UNCHARACTERIZED DUF1167"/>
    <property type="match status" value="1"/>
</dbReference>
<keyword evidence="9" id="KW-1185">Reference proteome</keyword>
<gene>
    <name evidence="8" type="ORF">K461DRAFT_279398</name>
</gene>
<evidence type="ECO:0000259" key="6">
    <source>
        <dbReference type="Pfam" id="PF06657"/>
    </source>
</evidence>
<feature type="region of interest" description="Disordered" evidence="5">
    <location>
        <begin position="784"/>
        <end position="808"/>
    </location>
</feature>
<keyword evidence="4" id="KW-0175">Coiled coil</keyword>
<comment type="caution">
    <text evidence="8">The sequence shown here is derived from an EMBL/GenBank/DDBJ whole genome shotgun (WGS) entry which is preliminary data.</text>
</comment>
<comment type="subcellular location">
    <subcellularLocation>
        <location evidence="1">Cytoplasm</location>
        <location evidence="1">Cytoskeleton</location>
        <location evidence="1">Microtubule organizing center</location>
    </subcellularLocation>
</comment>
<protein>
    <recommendedName>
        <fullName evidence="10">Cep57 centrosome microtubule-binding domain-containing protein</fullName>
    </recommendedName>
</protein>
<evidence type="ECO:0000313" key="8">
    <source>
        <dbReference type="EMBL" id="KAF2151883.1"/>
    </source>
</evidence>
<feature type="region of interest" description="Disordered" evidence="5">
    <location>
        <begin position="1"/>
        <end position="107"/>
    </location>
</feature>
<feature type="compositionally biased region" description="Polar residues" evidence="5">
    <location>
        <begin position="38"/>
        <end position="56"/>
    </location>
</feature>